<dbReference type="Gene3D" id="1.10.8.100">
    <property type="entry name" value="Ribosomal RNA adenine dimethylase-like, domain 2"/>
    <property type="match status" value="1"/>
</dbReference>
<comment type="similarity">
    <text evidence="7">Belongs to the class I-like SAM-binding methyltransferase superfamily. rRNA adenine N(6)-methyltransferase family. RsmA subfamily.</text>
</comment>
<gene>
    <name evidence="7 10" type="primary">rsmA</name>
    <name evidence="7" type="synonym">ksgA</name>
    <name evidence="10" type="ORF">TPER_HE00406</name>
</gene>
<dbReference type="AlphaFoldDB" id="A0A143WUN3"/>
<dbReference type="EC" id="2.1.1.182" evidence="7"/>
<feature type="binding site" evidence="7 8">
    <location>
        <position position="153"/>
    </location>
    <ligand>
        <name>S-adenosyl-L-methionine</name>
        <dbReference type="ChEBI" id="CHEBI:59789"/>
    </ligand>
</feature>
<evidence type="ECO:0000256" key="4">
    <source>
        <dbReference type="ARBA" id="ARBA00022679"/>
    </source>
</evidence>
<dbReference type="InterPro" id="IPR001737">
    <property type="entry name" value="KsgA/Erm"/>
</dbReference>
<dbReference type="InterPro" id="IPR023165">
    <property type="entry name" value="rRNA_Ade_diMease-like_C"/>
</dbReference>
<dbReference type="PROSITE" id="PS01131">
    <property type="entry name" value="RRNA_A_DIMETH"/>
    <property type="match status" value="1"/>
</dbReference>
<evidence type="ECO:0000256" key="8">
    <source>
        <dbReference type="PROSITE-ProRule" id="PRU01026"/>
    </source>
</evidence>
<dbReference type="STRING" id="1778263.TPER_HE00406"/>
<dbReference type="NCBIfam" id="TIGR00755">
    <property type="entry name" value="ksgA"/>
    <property type="match status" value="1"/>
</dbReference>
<dbReference type="PANTHER" id="PTHR11727:SF7">
    <property type="entry name" value="DIMETHYLADENOSINE TRANSFERASE-RELATED"/>
    <property type="match status" value="1"/>
</dbReference>
<dbReference type="FunFam" id="3.40.50.150:FF:000006">
    <property type="entry name" value="Ribosomal RNA small subunit methyltransferase A"/>
    <property type="match status" value="1"/>
</dbReference>
<feature type="domain" description="Ribosomal RNA adenine methylase transferase N-terminal" evidence="9">
    <location>
        <begin position="65"/>
        <end position="238"/>
    </location>
</feature>
<dbReference type="SUPFAM" id="SSF53335">
    <property type="entry name" value="S-adenosyl-L-methionine-dependent methyltransferases"/>
    <property type="match status" value="1"/>
</dbReference>
<evidence type="ECO:0000256" key="2">
    <source>
        <dbReference type="ARBA" id="ARBA00022552"/>
    </source>
</evidence>
<keyword evidence="1 7" id="KW-0963">Cytoplasm</keyword>
<dbReference type="Gene3D" id="3.40.50.150">
    <property type="entry name" value="Vaccinia Virus protein VP39"/>
    <property type="match status" value="1"/>
</dbReference>
<feature type="binding site" evidence="7 8">
    <location>
        <position position="106"/>
    </location>
    <ligand>
        <name>S-adenosyl-L-methionine</name>
        <dbReference type="ChEBI" id="CHEBI:59789"/>
    </ligand>
</feature>
<dbReference type="KEGG" id="hed:TPER_HE00406"/>
<dbReference type="SMART" id="SM00650">
    <property type="entry name" value="rADc"/>
    <property type="match status" value="1"/>
</dbReference>
<comment type="caution">
    <text evidence="7 8">Lacks conserved residue(s) required for the propagation of feature annotation.</text>
</comment>
<feature type="binding site" evidence="7 8">
    <location>
        <position position="60"/>
    </location>
    <ligand>
        <name>S-adenosyl-L-methionine</name>
        <dbReference type="ChEBI" id="CHEBI:59789"/>
    </ligand>
</feature>
<dbReference type="HAMAP" id="MF_00607">
    <property type="entry name" value="16SrRNA_methyltr_A"/>
    <property type="match status" value="1"/>
</dbReference>
<protein>
    <recommendedName>
        <fullName evidence="7">Ribosomal RNA small subunit methyltransferase A</fullName>
        <ecNumber evidence="7">2.1.1.182</ecNumber>
    </recommendedName>
    <alternativeName>
        <fullName evidence="7">16S rRNA (adenine(1518)-N(6)/adenine(1519)-N(6))-dimethyltransferase</fullName>
    </alternativeName>
    <alternativeName>
        <fullName evidence="7">16S rRNA dimethyladenosine transferase</fullName>
    </alternativeName>
    <alternativeName>
        <fullName evidence="7">16S rRNA dimethylase</fullName>
    </alternativeName>
    <alternativeName>
        <fullName evidence="7">S-adenosylmethionine-6-N', N'-adenosyl(rRNA) dimethyltransferase</fullName>
    </alternativeName>
</protein>
<dbReference type="GO" id="GO:0003723">
    <property type="term" value="F:RNA binding"/>
    <property type="evidence" value="ECO:0007669"/>
    <property type="project" value="UniProtKB-UniRule"/>
</dbReference>
<evidence type="ECO:0000256" key="7">
    <source>
        <dbReference type="HAMAP-Rule" id="MF_00607"/>
    </source>
</evidence>
<accession>A0A143WUN3</accession>
<keyword evidence="3 7" id="KW-0489">Methyltransferase</keyword>
<dbReference type="EMBL" id="LN999835">
    <property type="protein sequence ID" value="CUX97322.1"/>
    <property type="molecule type" value="Genomic_DNA"/>
</dbReference>
<evidence type="ECO:0000313" key="11">
    <source>
        <dbReference type="Proteomes" id="UP000095477"/>
    </source>
</evidence>
<keyword evidence="2 7" id="KW-0698">rRNA processing</keyword>
<comment type="function">
    <text evidence="7">Specifically dimethylates two adjacent adenosines (A1518 and A1519) in the loop of a conserved hairpin near the 3'-end of 16S rRNA in the 30S particle. May play a critical role in biogenesis of 30S subunits.</text>
</comment>
<evidence type="ECO:0000259" key="9">
    <source>
        <dbReference type="SMART" id="SM00650"/>
    </source>
</evidence>
<evidence type="ECO:0000256" key="5">
    <source>
        <dbReference type="ARBA" id="ARBA00022691"/>
    </source>
</evidence>
<evidence type="ECO:0000256" key="6">
    <source>
        <dbReference type="ARBA" id="ARBA00022884"/>
    </source>
</evidence>
<reference evidence="11" key="1">
    <citation type="submission" date="2016-01" db="EMBL/GenBank/DDBJ databases">
        <authorList>
            <person name="Husnik F."/>
        </authorList>
    </citation>
    <scope>NUCLEOTIDE SEQUENCE [LARGE SCALE GENOMIC DNA]</scope>
</reference>
<dbReference type="Pfam" id="PF00398">
    <property type="entry name" value="RrnaAD"/>
    <property type="match status" value="1"/>
</dbReference>
<dbReference type="GO" id="GO:0052908">
    <property type="term" value="F:16S rRNA (adenine(1518)-N(6)/adenine(1519)-N(6))-dimethyltransferase activity"/>
    <property type="evidence" value="ECO:0007669"/>
    <property type="project" value="UniProtKB-EC"/>
</dbReference>
<sequence length="310" mass="35452">MYHDQGLLVLKYKGFKQLISILKRHLIKTALNLAFLDKKIMNNYLYQRHLSRKRLGQIFLHDRYTINSILASINPKSDQAIVEIGPGLGALTKPVSMLAENMIVIELDRDLATRLATHPFLQYRVKIVQQDAMTVDFAALANEVGQPLRIFGNLPYNISTPLMFHLFRYIDTIRDMHFMLQKEVVNRLVAGPNNKAYGRLSVMAQYFCQIMQLLEVPPESFKPVPKVDSALVRLVPYSTLPYPVRDLKKLAILTSLAFNQRRKILRNSLRNVFSAQQLVEQGIDATLRAENVSVEQYCRLANALAARDNV</sequence>
<keyword evidence="5 7" id="KW-0949">S-adenosyl-L-methionine</keyword>
<keyword evidence="4 7" id="KW-0808">Transferase</keyword>
<evidence type="ECO:0000256" key="3">
    <source>
        <dbReference type="ARBA" id="ARBA00022603"/>
    </source>
</evidence>
<dbReference type="InterPro" id="IPR020596">
    <property type="entry name" value="rRNA_Ade_Mease_Trfase_CS"/>
</dbReference>
<feature type="binding site" evidence="7 8">
    <location>
        <position position="85"/>
    </location>
    <ligand>
        <name>S-adenosyl-L-methionine</name>
        <dbReference type="ChEBI" id="CHEBI:59789"/>
    </ligand>
</feature>
<name>A0A143WUN3_9ENTR</name>
<organism evidence="10 11">
    <name type="scientific">Candidatus Hoaglandella endobia</name>
    <dbReference type="NCBI Taxonomy" id="1778263"/>
    <lineage>
        <taxon>Bacteria</taxon>
        <taxon>Pseudomonadati</taxon>
        <taxon>Pseudomonadota</taxon>
        <taxon>Gammaproteobacteria</taxon>
        <taxon>Enterobacterales</taxon>
        <taxon>Enterobacteriaceae</taxon>
        <taxon>Candidatus Hoaglandella</taxon>
    </lineage>
</organism>
<comment type="subcellular location">
    <subcellularLocation>
        <location evidence="7">Cytoplasm</location>
    </subcellularLocation>
</comment>
<proteinExistence type="inferred from homology"/>
<dbReference type="InterPro" id="IPR011530">
    <property type="entry name" value="rRNA_adenine_dimethylase"/>
</dbReference>
<keyword evidence="6 7" id="KW-0694">RNA-binding</keyword>
<evidence type="ECO:0000256" key="1">
    <source>
        <dbReference type="ARBA" id="ARBA00022490"/>
    </source>
</evidence>
<dbReference type="GO" id="GO:0005829">
    <property type="term" value="C:cytosol"/>
    <property type="evidence" value="ECO:0007669"/>
    <property type="project" value="TreeGrafter"/>
</dbReference>
<dbReference type="InterPro" id="IPR020598">
    <property type="entry name" value="rRNA_Ade_methylase_Trfase_N"/>
</dbReference>
<dbReference type="PROSITE" id="PS51689">
    <property type="entry name" value="SAM_RNA_A_N6_MT"/>
    <property type="match status" value="1"/>
</dbReference>
<dbReference type="FunFam" id="1.10.8.100:FF:000001">
    <property type="entry name" value="Ribosomal RNA small subunit methyltransferase A"/>
    <property type="match status" value="1"/>
</dbReference>
<evidence type="ECO:0000313" key="10">
    <source>
        <dbReference type="EMBL" id="CUX97322.1"/>
    </source>
</evidence>
<feature type="binding site" evidence="7 8">
    <location>
        <position position="131"/>
    </location>
    <ligand>
        <name>S-adenosyl-L-methionine</name>
        <dbReference type="ChEBI" id="CHEBI:59789"/>
    </ligand>
</feature>
<dbReference type="InterPro" id="IPR029063">
    <property type="entry name" value="SAM-dependent_MTases_sf"/>
</dbReference>
<dbReference type="PATRIC" id="fig|1778263.3.peg.403"/>
<comment type="catalytic activity">
    <reaction evidence="7">
        <text>adenosine(1518)/adenosine(1519) in 16S rRNA + 4 S-adenosyl-L-methionine = N(6)-dimethyladenosine(1518)/N(6)-dimethyladenosine(1519) in 16S rRNA + 4 S-adenosyl-L-homocysteine + 4 H(+)</text>
        <dbReference type="Rhea" id="RHEA:19609"/>
        <dbReference type="Rhea" id="RHEA-COMP:10232"/>
        <dbReference type="Rhea" id="RHEA-COMP:10233"/>
        <dbReference type="ChEBI" id="CHEBI:15378"/>
        <dbReference type="ChEBI" id="CHEBI:57856"/>
        <dbReference type="ChEBI" id="CHEBI:59789"/>
        <dbReference type="ChEBI" id="CHEBI:74411"/>
        <dbReference type="ChEBI" id="CHEBI:74493"/>
        <dbReference type="EC" id="2.1.1.182"/>
    </reaction>
</comment>
<dbReference type="PANTHER" id="PTHR11727">
    <property type="entry name" value="DIMETHYLADENOSINE TRANSFERASE"/>
    <property type="match status" value="1"/>
</dbReference>
<keyword evidence="11" id="KW-1185">Reference proteome</keyword>
<dbReference type="Proteomes" id="UP000095477">
    <property type="component" value="Chromosome I"/>
</dbReference>